<protein>
    <submittedName>
        <fullName evidence="2">Uncharacterized protein</fullName>
    </submittedName>
</protein>
<keyword evidence="3" id="KW-1185">Reference proteome</keyword>
<dbReference type="Proteomes" id="UP001589789">
    <property type="component" value="Unassembled WGS sequence"/>
</dbReference>
<gene>
    <name evidence="2" type="ORF">ACFFIC_12750</name>
</gene>
<dbReference type="EMBL" id="JBHLVZ010000032">
    <property type="protein sequence ID" value="MFC0386402.1"/>
    <property type="molecule type" value="Genomic_DNA"/>
</dbReference>
<name>A0ABV6IS69_9PROT</name>
<evidence type="ECO:0000256" key="1">
    <source>
        <dbReference type="SAM" id="Phobius"/>
    </source>
</evidence>
<dbReference type="RefSeq" id="WP_377050832.1">
    <property type="nucleotide sequence ID" value="NZ_JBHLVZ010000032.1"/>
</dbReference>
<comment type="caution">
    <text evidence="2">The sequence shown here is derived from an EMBL/GenBank/DDBJ whole genome shotgun (WGS) entry which is preliminary data.</text>
</comment>
<feature type="transmembrane region" description="Helical" evidence="1">
    <location>
        <begin position="23"/>
        <end position="40"/>
    </location>
</feature>
<evidence type="ECO:0000313" key="3">
    <source>
        <dbReference type="Proteomes" id="UP001589789"/>
    </source>
</evidence>
<organism evidence="2 3">
    <name type="scientific">Muricoccus vinaceus</name>
    <dbReference type="NCBI Taxonomy" id="424704"/>
    <lineage>
        <taxon>Bacteria</taxon>
        <taxon>Pseudomonadati</taxon>
        <taxon>Pseudomonadota</taxon>
        <taxon>Alphaproteobacteria</taxon>
        <taxon>Acetobacterales</taxon>
        <taxon>Roseomonadaceae</taxon>
        <taxon>Muricoccus</taxon>
    </lineage>
</organism>
<evidence type="ECO:0000313" key="2">
    <source>
        <dbReference type="EMBL" id="MFC0386402.1"/>
    </source>
</evidence>
<keyword evidence="1" id="KW-1133">Transmembrane helix</keyword>
<proteinExistence type="predicted"/>
<keyword evidence="1" id="KW-0472">Membrane</keyword>
<keyword evidence="1" id="KW-0812">Transmembrane</keyword>
<reference evidence="2 3" key="1">
    <citation type="submission" date="2024-09" db="EMBL/GenBank/DDBJ databases">
        <authorList>
            <person name="Sun Q."/>
            <person name="Mori K."/>
        </authorList>
    </citation>
    <scope>NUCLEOTIDE SEQUENCE [LARGE SCALE GENOMIC DNA]</scope>
    <source>
        <strain evidence="2 3">CCM 7468</strain>
    </source>
</reference>
<accession>A0ABV6IS69</accession>
<sequence length="80" mass="8941">MHVLFRTLARLFDPLWSITRTRPWLSVAILGGAAAICYFLEIPYLRTFLALAAASVLIVKAEADRREHMVTANLASDPAR</sequence>